<dbReference type="InterPro" id="IPR019196">
    <property type="entry name" value="ABC_transp_unknown"/>
</dbReference>
<feature type="domain" description="ABC-type uncharacterised transport system" evidence="7">
    <location>
        <begin position="403"/>
        <end position="596"/>
    </location>
</feature>
<dbReference type="PANTHER" id="PTHR30294">
    <property type="entry name" value="MEMBRANE COMPONENT OF ABC TRANSPORTER YHHJ-RELATED"/>
    <property type="match status" value="1"/>
</dbReference>
<dbReference type="Pfam" id="PF12679">
    <property type="entry name" value="ABC2_membrane_2"/>
    <property type="match status" value="1"/>
</dbReference>
<gene>
    <name evidence="9" type="ORF">ENV60_06035</name>
</gene>
<dbReference type="EMBL" id="DTGZ01000108">
    <property type="protein sequence ID" value="HGV97837.1"/>
    <property type="molecule type" value="Genomic_DNA"/>
</dbReference>
<feature type="transmembrane region" description="Helical" evidence="6">
    <location>
        <begin position="157"/>
        <end position="180"/>
    </location>
</feature>
<reference evidence="9" key="1">
    <citation type="journal article" date="2020" name="mSystems">
        <title>Genome- and Community-Level Interaction Insights into Carbon Utilization and Element Cycling Functions of Hydrothermarchaeota in Hydrothermal Sediment.</title>
        <authorList>
            <person name="Zhou Z."/>
            <person name="Liu Y."/>
            <person name="Xu W."/>
            <person name="Pan J."/>
            <person name="Luo Z.H."/>
            <person name="Li M."/>
        </authorList>
    </citation>
    <scope>NUCLEOTIDE SEQUENCE [LARGE SCALE GENOMIC DNA]</scope>
    <source>
        <strain evidence="9">SpSt-774</strain>
    </source>
</reference>
<accession>A0A7C4XL37</accession>
<feature type="transmembrane region" description="Helical" evidence="6">
    <location>
        <begin position="241"/>
        <end position="260"/>
    </location>
</feature>
<feature type="domain" description="DUF7088" evidence="8">
    <location>
        <begin position="267"/>
        <end position="368"/>
    </location>
</feature>
<dbReference type="InterPro" id="IPR055396">
    <property type="entry name" value="DUF7088"/>
</dbReference>
<dbReference type="Pfam" id="PF09822">
    <property type="entry name" value="ABC_transp_aux"/>
    <property type="match status" value="1"/>
</dbReference>
<evidence type="ECO:0000256" key="5">
    <source>
        <dbReference type="ARBA" id="ARBA00023136"/>
    </source>
</evidence>
<dbReference type="PANTHER" id="PTHR30294:SF29">
    <property type="entry name" value="MULTIDRUG ABC TRANSPORTER PERMEASE YBHS-RELATED"/>
    <property type="match status" value="1"/>
</dbReference>
<feature type="transmembrane region" description="Helical" evidence="6">
    <location>
        <begin position="46"/>
        <end position="69"/>
    </location>
</feature>
<evidence type="ECO:0000259" key="8">
    <source>
        <dbReference type="Pfam" id="PF23357"/>
    </source>
</evidence>
<sequence length="714" mass="81114">MTLKIIKRELNSYFNTPIAYIILIVFVALSGWFFIQDLFLGNQVDIIGFVNIVPILFLLLIPGICMRLIAEERTRGTIEVLATLPLTDVEVIIGKWLSAFILIAIGVSVTIIFPIIASLLGNLDWGVVVTSYIGILLFSLFFTAIGTFASSVAKTQIVAFVLGIFLSFFFFIIGKVLFIIPTGLVPFFNYLGIDQHLNNITRGILDSRDLVYFLSLTFLFIYGGLYFYARLREQILRTTQWILIFIIVILCNIILNRIFFRLDLTQGNIYSLTRASVKILHNLPDNVVAKAYITSKLPFPYNTRAQYIMDLLKEYQQKSGGKIRLEVIDPTSREEMMDAQRAGIMPLQFTEVKQGELGVKQGFMGLLFLFEDKREVIPVVEDLTNLEYDITSKIKKLTEEKIKTIGFTTGHSEIEISENLRTKLNERYTTKEINLKDSLPIICDALIISGPKNDFDTTETKRLLEYINNKGPLGVFLDRFNINLDFFLSFPLKLPNLDAFLSQVGFSVEQGMIMDRNNEIIVLRTQHGQFVMQNYIPYPYFPKITDLSRQHPITKDFEAIVLPFVSPVSGGEGIARTSKASWLRNSPQSLNPVDQQKFLPFLLPFDKPGPFNTISFLSSERRMVVVGTSKFIDGQFLGAGGMALFMNILDWLTQDEALISIRSKAVTDRPLKEISKGMKTTLTYLCPLLPSLIFVVFGIIRWRMRKGGKCPYEI</sequence>
<keyword evidence="2" id="KW-1003">Cell membrane</keyword>
<evidence type="ECO:0000256" key="6">
    <source>
        <dbReference type="SAM" id="Phobius"/>
    </source>
</evidence>
<feature type="transmembrane region" description="Helical" evidence="6">
    <location>
        <begin position="96"/>
        <end position="119"/>
    </location>
</feature>
<evidence type="ECO:0000256" key="3">
    <source>
        <dbReference type="ARBA" id="ARBA00022692"/>
    </source>
</evidence>
<dbReference type="Pfam" id="PF23357">
    <property type="entry name" value="DUF7088"/>
    <property type="match status" value="1"/>
</dbReference>
<evidence type="ECO:0000256" key="1">
    <source>
        <dbReference type="ARBA" id="ARBA00004651"/>
    </source>
</evidence>
<dbReference type="InterPro" id="IPR051449">
    <property type="entry name" value="ABC-2_transporter_component"/>
</dbReference>
<dbReference type="GO" id="GO:0140359">
    <property type="term" value="F:ABC-type transporter activity"/>
    <property type="evidence" value="ECO:0007669"/>
    <property type="project" value="InterPro"/>
</dbReference>
<dbReference type="AlphaFoldDB" id="A0A7C4XL37"/>
<proteinExistence type="predicted"/>
<name>A0A7C4XL37_UNCW3</name>
<evidence type="ECO:0000256" key="2">
    <source>
        <dbReference type="ARBA" id="ARBA00022475"/>
    </source>
</evidence>
<protein>
    <submittedName>
        <fullName evidence="9">Uncharacterized protein</fullName>
    </submittedName>
</protein>
<keyword evidence="5 6" id="KW-0472">Membrane</keyword>
<feature type="transmembrane region" description="Helical" evidence="6">
    <location>
        <begin position="210"/>
        <end position="229"/>
    </location>
</feature>
<dbReference type="GO" id="GO:0005886">
    <property type="term" value="C:plasma membrane"/>
    <property type="evidence" value="ECO:0007669"/>
    <property type="project" value="UniProtKB-SubCell"/>
</dbReference>
<keyword evidence="3 6" id="KW-0812">Transmembrane</keyword>
<comment type="caution">
    <text evidence="9">The sequence shown here is derived from an EMBL/GenBank/DDBJ whole genome shotgun (WGS) entry which is preliminary data.</text>
</comment>
<comment type="subcellular location">
    <subcellularLocation>
        <location evidence="1">Cell membrane</location>
        <topology evidence="1">Multi-pass membrane protein</topology>
    </subcellularLocation>
</comment>
<evidence type="ECO:0000256" key="4">
    <source>
        <dbReference type="ARBA" id="ARBA00022989"/>
    </source>
</evidence>
<feature type="transmembrane region" description="Helical" evidence="6">
    <location>
        <begin position="125"/>
        <end position="145"/>
    </location>
</feature>
<feature type="transmembrane region" description="Helical" evidence="6">
    <location>
        <begin position="682"/>
        <end position="700"/>
    </location>
</feature>
<organism evidence="9">
    <name type="scientific">candidate division WOR-3 bacterium</name>
    <dbReference type="NCBI Taxonomy" id="2052148"/>
    <lineage>
        <taxon>Bacteria</taxon>
        <taxon>Bacteria division WOR-3</taxon>
    </lineage>
</organism>
<evidence type="ECO:0000313" key="9">
    <source>
        <dbReference type="EMBL" id="HGV97837.1"/>
    </source>
</evidence>
<evidence type="ECO:0000259" key="7">
    <source>
        <dbReference type="Pfam" id="PF09822"/>
    </source>
</evidence>
<keyword evidence="4 6" id="KW-1133">Transmembrane helix</keyword>
<feature type="transmembrane region" description="Helical" evidence="6">
    <location>
        <begin position="12"/>
        <end position="34"/>
    </location>
</feature>